<accession>A0ABN7WB03</accession>
<proteinExistence type="predicted"/>
<dbReference type="Proteomes" id="UP000789901">
    <property type="component" value="Unassembled WGS sequence"/>
</dbReference>
<gene>
    <name evidence="2" type="ORF">GMARGA_LOCUS28822</name>
</gene>
<reference evidence="2 3" key="1">
    <citation type="submission" date="2021-06" db="EMBL/GenBank/DDBJ databases">
        <authorList>
            <person name="Kallberg Y."/>
            <person name="Tangrot J."/>
            <person name="Rosling A."/>
        </authorList>
    </citation>
    <scope>NUCLEOTIDE SEQUENCE [LARGE SCALE GENOMIC DNA]</scope>
    <source>
        <strain evidence="2 3">120-4 pot B 10/14</strain>
    </source>
</reference>
<protein>
    <submittedName>
        <fullName evidence="2">3777_t:CDS:1</fullName>
    </submittedName>
</protein>
<evidence type="ECO:0000313" key="2">
    <source>
        <dbReference type="EMBL" id="CAG8825357.1"/>
    </source>
</evidence>
<comment type="caution">
    <text evidence="2">The sequence shown here is derived from an EMBL/GenBank/DDBJ whole genome shotgun (WGS) entry which is preliminary data.</text>
</comment>
<evidence type="ECO:0000256" key="1">
    <source>
        <dbReference type="SAM" id="MobiDB-lite"/>
    </source>
</evidence>
<keyword evidence="3" id="KW-1185">Reference proteome</keyword>
<name>A0ABN7WB03_GIGMA</name>
<feature type="non-terminal residue" evidence="2">
    <location>
        <position position="1"/>
    </location>
</feature>
<organism evidence="2 3">
    <name type="scientific">Gigaspora margarita</name>
    <dbReference type="NCBI Taxonomy" id="4874"/>
    <lineage>
        <taxon>Eukaryota</taxon>
        <taxon>Fungi</taxon>
        <taxon>Fungi incertae sedis</taxon>
        <taxon>Mucoromycota</taxon>
        <taxon>Glomeromycotina</taxon>
        <taxon>Glomeromycetes</taxon>
        <taxon>Diversisporales</taxon>
        <taxon>Gigasporaceae</taxon>
        <taxon>Gigaspora</taxon>
    </lineage>
</organism>
<sequence>LCGRSRGVKSPAIGRLGVESLVNHDDSKAPHDHEAPSGHKNPKGHYKVAPITGDFVLAKLSNILAECNRNILEKYGQNDKVKGVKMDGQKKMNKGIEKNFKNKVFIEKFLTGNTFHNCTFNF</sequence>
<feature type="compositionally biased region" description="Basic and acidic residues" evidence="1">
    <location>
        <begin position="23"/>
        <end position="37"/>
    </location>
</feature>
<dbReference type="EMBL" id="CAJVQB010037596">
    <property type="protein sequence ID" value="CAG8825357.1"/>
    <property type="molecule type" value="Genomic_DNA"/>
</dbReference>
<evidence type="ECO:0000313" key="3">
    <source>
        <dbReference type="Proteomes" id="UP000789901"/>
    </source>
</evidence>
<feature type="region of interest" description="Disordered" evidence="1">
    <location>
        <begin position="23"/>
        <end position="45"/>
    </location>
</feature>